<protein>
    <submittedName>
        <fullName evidence="1">Uncharacterized protein</fullName>
    </submittedName>
</protein>
<dbReference type="Proteomes" id="UP001163321">
    <property type="component" value="Chromosome 6"/>
</dbReference>
<gene>
    <name evidence="1" type="ORF">PsorP6_010573</name>
</gene>
<reference evidence="1 2" key="1">
    <citation type="journal article" date="2022" name="bioRxiv">
        <title>The genome of the oomycete Peronosclerospora sorghi, a cosmopolitan pathogen of maize and sorghum, is inflated with dispersed pseudogenes.</title>
        <authorList>
            <person name="Fletcher K."/>
            <person name="Martin F."/>
            <person name="Isakeit T."/>
            <person name="Cavanaugh K."/>
            <person name="Magill C."/>
            <person name="Michelmore R."/>
        </authorList>
    </citation>
    <scope>NUCLEOTIDE SEQUENCE [LARGE SCALE GENOMIC DNA]</scope>
    <source>
        <strain evidence="1">P6</strain>
    </source>
</reference>
<dbReference type="EMBL" id="CM047585">
    <property type="protein sequence ID" value="KAI9910254.1"/>
    <property type="molecule type" value="Genomic_DNA"/>
</dbReference>
<proteinExistence type="predicted"/>
<name>A0ACC0VUW0_9STRA</name>
<keyword evidence="2" id="KW-1185">Reference proteome</keyword>
<evidence type="ECO:0000313" key="1">
    <source>
        <dbReference type="EMBL" id="KAI9910254.1"/>
    </source>
</evidence>
<accession>A0ACC0VUW0</accession>
<sequence length="651" mass="73223">MTHHLVVYIFELINPKSRLGHVDATVLARHESPGFTLISYRRSSTKFVNAGCELPAVQVSSDTVFAATEVDRLSFSSNDLDIDSSALEELPSEQNTDMDTKISHMTQDENYRQSSDQHEFVEPQENEEWKQQDLPRFDVALDGTTAMRDASDTPSHTAVDTVAEEFLWQKEAETRMPGFREKMLHLVILWRFLQCVTFRDLQFRPESIETHVHSLWLHIATALGAPPQCCNIQVERSVASFMAACDADSVRENACPNTNFQDQVTIRASVYLFLRVLSSQAFHNLFRRTCQMVTNAVPVPWYRQQFVTFALDLYDIVTNTMHEISTWNTLKSYTSSLPRLVDNVLSLIYGRTNFSLLRNEVSSLLLDRQVPGSISDTLNQMLRAFIVQLKEFGIASTVRHRHIWDGMGSNCMMQSDWNRRWILTPGSISLNAIENGVTRDVRLDATVVLVAQLAREVGGIDITVSGRDPLCMAVRSMLSFDDAMKMAPMELILDGQLRGFRVLPSGIASVLTTVGGWTIGDYEAIVSNDGQCLVIHFFAFSERDMTKSVFNKNNQTERHTNAHTTVRKASLSLVLEQASGTLKSKDSISTSGHSIVVGGTVFDSTYCRANSLINTSAQLSAMSTSDRKAIWSELTWTPRFEVHANYIALRM</sequence>
<comment type="caution">
    <text evidence="1">The sequence shown here is derived from an EMBL/GenBank/DDBJ whole genome shotgun (WGS) entry which is preliminary data.</text>
</comment>
<evidence type="ECO:0000313" key="2">
    <source>
        <dbReference type="Proteomes" id="UP001163321"/>
    </source>
</evidence>
<organism evidence="1 2">
    <name type="scientific">Peronosclerospora sorghi</name>
    <dbReference type="NCBI Taxonomy" id="230839"/>
    <lineage>
        <taxon>Eukaryota</taxon>
        <taxon>Sar</taxon>
        <taxon>Stramenopiles</taxon>
        <taxon>Oomycota</taxon>
        <taxon>Peronosporomycetes</taxon>
        <taxon>Peronosporales</taxon>
        <taxon>Peronosporaceae</taxon>
        <taxon>Peronosclerospora</taxon>
    </lineage>
</organism>